<evidence type="ECO:0000313" key="2">
    <source>
        <dbReference type="EMBL" id="NYD41371.1"/>
    </source>
</evidence>
<dbReference type="RefSeq" id="WP_179663128.1">
    <property type="nucleotide sequence ID" value="NZ_JACCBG010000001.1"/>
</dbReference>
<keyword evidence="3" id="KW-1185">Reference proteome</keyword>
<dbReference type="Proteomes" id="UP000535511">
    <property type="component" value="Unassembled WGS sequence"/>
</dbReference>
<keyword evidence="1" id="KW-0732">Signal</keyword>
<gene>
    <name evidence="2" type="ORF">BJZ21_001454</name>
</gene>
<comment type="caution">
    <text evidence="2">The sequence shown here is derived from an EMBL/GenBank/DDBJ whole genome shotgun (WGS) entry which is preliminary data.</text>
</comment>
<evidence type="ECO:0008006" key="4">
    <source>
        <dbReference type="Google" id="ProtNLM"/>
    </source>
</evidence>
<feature type="signal peptide" evidence="1">
    <location>
        <begin position="1"/>
        <end position="33"/>
    </location>
</feature>
<reference evidence="2 3" key="1">
    <citation type="submission" date="2020-07" db="EMBL/GenBank/DDBJ databases">
        <title>Sequencing the genomes of 1000 actinobacteria strains.</title>
        <authorList>
            <person name="Klenk H.-P."/>
        </authorList>
    </citation>
    <scope>NUCLEOTIDE SEQUENCE [LARGE SCALE GENOMIC DNA]</scope>
    <source>
        <strain evidence="2 3">DSM 21350</strain>
    </source>
</reference>
<dbReference type="AlphaFoldDB" id="A0A7Y9E5T6"/>
<proteinExistence type="predicted"/>
<evidence type="ECO:0000256" key="1">
    <source>
        <dbReference type="SAM" id="SignalP"/>
    </source>
</evidence>
<accession>A0A7Y9E5T6</accession>
<organism evidence="2 3">
    <name type="scientific">Nocardioides panaciterrulae</name>
    <dbReference type="NCBI Taxonomy" id="661492"/>
    <lineage>
        <taxon>Bacteria</taxon>
        <taxon>Bacillati</taxon>
        <taxon>Actinomycetota</taxon>
        <taxon>Actinomycetes</taxon>
        <taxon>Propionibacteriales</taxon>
        <taxon>Nocardioidaceae</taxon>
        <taxon>Nocardioides</taxon>
    </lineage>
</organism>
<evidence type="ECO:0000313" key="3">
    <source>
        <dbReference type="Proteomes" id="UP000535511"/>
    </source>
</evidence>
<sequence>MHLSHKGRQLAAGAMLVASAGLMAGTTATAATAADATASARHLVGHATPTHTRLDALNNSGVKGHATVTVRGRKVEVSVNGFHLLKNAPHAMHFHYSADSDHMCPTVRDDKDHDHRLTTSEGAPSYGMVQSSLTTRGDTSAKSALAVDRFPTAPHHRVHYDRTFRVSKTLARAIRHGDAALVIHGIDYNGNGKYDFAAGKSDLDPSLPAEATDPVACGVLHPAKRGPLG</sequence>
<dbReference type="EMBL" id="JACCBG010000001">
    <property type="protein sequence ID" value="NYD41371.1"/>
    <property type="molecule type" value="Genomic_DNA"/>
</dbReference>
<feature type="chain" id="PRO_5039127004" description="CHRD domain-containing protein" evidence="1">
    <location>
        <begin position="34"/>
        <end position="229"/>
    </location>
</feature>
<name>A0A7Y9E5T6_9ACTN</name>
<protein>
    <recommendedName>
        <fullName evidence="4">CHRD domain-containing protein</fullName>
    </recommendedName>
</protein>